<proteinExistence type="inferred from homology"/>
<dbReference type="InterPro" id="IPR008226">
    <property type="entry name" value="Mini3_fam"/>
</dbReference>
<dbReference type="GO" id="GO:0006364">
    <property type="term" value="P:rRNA processing"/>
    <property type="evidence" value="ECO:0007669"/>
    <property type="project" value="UniProtKB-UniRule"/>
</dbReference>
<dbReference type="GO" id="GO:0005737">
    <property type="term" value="C:cytoplasm"/>
    <property type="evidence" value="ECO:0007669"/>
    <property type="project" value="UniProtKB-SubCell"/>
</dbReference>
<comment type="subunit">
    <text evidence="4">Homodimer.</text>
</comment>
<keyword evidence="2 4" id="KW-0255">Endonuclease</keyword>
<dbReference type="Proteomes" id="UP000377798">
    <property type="component" value="Unassembled WGS sequence"/>
</dbReference>
<evidence type="ECO:0000313" key="6">
    <source>
        <dbReference type="EMBL" id="VFB17098.1"/>
    </source>
</evidence>
<dbReference type="RefSeq" id="WP_131749724.1">
    <property type="nucleotide sequence ID" value="NZ_CAACYI010000001.1"/>
</dbReference>
<comment type="caution">
    <text evidence="6">The sequence shown here is derived from an EMBL/GenBank/DDBJ whole genome shotgun (WGS) entry which is preliminary data.</text>
</comment>
<dbReference type="HAMAP" id="MF_01468">
    <property type="entry name" value="RNase_Mini_III"/>
    <property type="match status" value="1"/>
</dbReference>
<keyword evidence="4" id="KW-0699">rRNA-binding</keyword>
<feature type="domain" description="RNase III" evidence="5">
    <location>
        <begin position="11"/>
        <end position="140"/>
    </location>
</feature>
<dbReference type="InterPro" id="IPR000999">
    <property type="entry name" value="RNase_III_dom"/>
</dbReference>
<keyword evidence="4" id="KW-0698">rRNA processing</keyword>
<sequence>MEENLNPGLNMAKDGAIALGEIPILTLAYLGDAVYEIMVRSYILDHRTKVAQLHRKSAGMVKAQAQAQGVKKIEDLLTDQEKDYLRRGRNAHPKTRAKNASMNDYRLATGFESLWGYLYLTGQENRLRELFQRMWEENEG</sequence>
<dbReference type="EC" id="3.1.26.-" evidence="4"/>
<keyword evidence="3 4" id="KW-0378">Hydrolase</keyword>
<dbReference type="SMART" id="SM00535">
    <property type="entry name" value="RIBOc"/>
    <property type="match status" value="1"/>
</dbReference>
<reference evidence="6 7" key="1">
    <citation type="submission" date="2019-02" db="EMBL/GenBank/DDBJ databases">
        <authorList>
            <consortium name="Pathogen Informatics"/>
        </authorList>
    </citation>
    <scope>NUCLEOTIDE SEQUENCE [LARGE SCALE GENOMIC DNA]</scope>
    <source>
        <strain evidence="6 7">3012STDY7089603</strain>
    </source>
</reference>
<keyword evidence="4" id="KW-0963">Cytoplasm</keyword>
<comment type="cofactor">
    <cofactor evidence="4">
        <name>Mg(2+)</name>
        <dbReference type="ChEBI" id="CHEBI:18420"/>
    </cofactor>
</comment>
<dbReference type="Gene3D" id="1.10.1520.10">
    <property type="entry name" value="Ribonuclease III domain"/>
    <property type="match status" value="1"/>
</dbReference>
<keyword evidence="7" id="KW-1185">Reference proteome</keyword>
<evidence type="ECO:0000256" key="2">
    <source>
        <dbReference type="ARBA" id="ARBA00022759"/>
    </source>
</evidence>
<comment type="function">
    <text evidence="4">Involved in correct processing of both the 5' and 3' ends of 23S rRNA precursor. Processes 30S rRNA precursor transcript even in absence of ribonuclease 3 (Rnc); Rnc processes 30S rRNA into smaller rRNA precursors.</text>
</comment>
<keyword evidence="4" id="KW-0694">RNA-binding</keyword>
<dbReference type="GO" id="GO:0004525">
    <property type="term" value="F:ribonuclease III activity"/>
    <property type="evidence" value="ECO:0007669"/>
    <property type="project" value="InterPro"/>
</dbReference>
<evidence type="ECO:0000259" key="5">
    <source>
        <dbReference type="SMART" id="SM00535"/>
    </source>
</evidence>
<name>A0A8H2R1Z2_9FIRM</name>
<dbReference type="SUPFAM" id="SSF69065">
    <property type="entry name" value="RNase III domain-like"/>
    <property type="match status" value="1"/>
</dbReference>
<feature type="active site" evidence="4">
    <location>
        <position position="32"/>
    </location>
</feature>
<keyword evidence="1 4" id="KW-0540">Nuclease</keyword>
<dbReference type="InterPro" id="IPR036389">
    <property type="entry name" value="RNase_III_sf"/>
</dbReference>
<keyword evidence="4" id="KW-0460">Magnesium</keyword>
<dbReference type="GO" id="GO:0019843">
    <property type="term" value="F:rRNA binding"/>
    <property type="evidence" value="ECO:0007669"/>
    <property type="project" value="UniProtKB-UniRule"/>
</dbReference>
<organism evidence="6 7">
    <name type="scientific">Urinicoccus massiliensis</name>
    <dbReference type="NCBI Taxonomy" id="1723382"/>
    <lineage>
        <taxon>Bacteria</taxon>
        <taxon>Bacillati</taxon>
        <taxon>Bacillota</taxon>
        <taxon>Tissierellia</taxon>
        <taxon>Tissierellales</taxon>
        <taxon>Peptoniphilaceae</taxon>
        <taxon>Urinicoccus</taxon>
    </lineage>
</organism>
<evidence type="ECO:0000256" key="4">
    <source>
        <dbReference type="HAMAP-Rule" id="MF_01468"/>
    </source>
</evidence>
<dbReference type="PIRSF" id="PIRSF005520">
    <property type="entry name" value="UCP005520"/>
    <property type="match status" value="1"/>
</dbReference>
<dbReference type="PANTHER" id="PTHR34276">
    <property type="entry name" value="MINI-RIBONUCLEASE 3"/>
    <property type="match status" value="1"/>
</dbReference>
<dbReference type="PANTHER" id="PTHR34276:SF1">
    <property type="entry name" value="MINI-RIBONUCLEASE 3"/>
    <property type="match status" value="1"/>
</dbReference>
<comment type="subcellular location">
    <subcellularLocation>
        <location evidence="4">Cytoplasm</location>
    </subcellularLocation>
</comment>
<evidence type="ECO:0000256" key="3">
    <source>
        <dbReference type="ARBA" id="ARBA00022801"/>
    </source>
</evidence>
<evidence type="ECO:0000256" key="1">
    <source>
        <dbReference type="ARBA" id="ARBA00022722"/>
    </source>
</evidence>
<protein>
    <recommendedName>
        <fullName evidence="4">Mini-ribonuclease 3</fullName>
        <shortName evidence="4">Mini-3</shortName>
        <shortName evidence="4">Mini-RNase 3</shortName>
        <ecNumber evidence="4">3.1.26.-</ecNumber>
    </recommendedName>
    <alternativeName>
        <fullName evidence="4">Mini-RNase III</fullName>
        <shortName evidence="4">Mini-III</shortName>
    </alternativeName>
</protein>
<dbReference type="CDD" id="cd00593">
    <property type="entry name" value="RIBOc"/>
    <property type="match status" value="1"/>
</dbReference>
<dbReference type="EMBL" id="CAACYI010000001">
    <property type="protein sequence ID" value="VFB17098.1"/>
    <property type="molecule type" value="Genomic_DNA"/>
</dbReference>
<gene>
    <name evidence="4 6" type="primary">mrnC</name>
    <name evidence="6" type="ORF">NCTC13150_01683</name>
</gene>
<comment type="similarity">
    <text evidence="4">Belongs to the MrnC RNase family.</text>
</comment>
<evidence type="ECO:0000313" key="7">
    <source>
        <dbReference type="Proteomes" id="UP000377798"/>
    </source>
</evidence>
<dbReference type="Pfam" id="PF00636">
    <property type="entry name" value="Ribonuclease_3"/>
    <property type="match status" value="1"/>
</dbReference>
<dbReference type="AlphaFoldDB" id="A0A8H2R1Z2"/>
<accession>A0A8H2R1Z2</accession>
<keyword evidence="4" id="KW-0690">Ribosome biogenesis</keyword>